<accession>A0A941GGC4</accession>
<gene>
    <name evidence="1" type="ORF">KD144_00645</name>
</gene>
<reference evidence="1" key="1">
    <citation type="submission" date="2021-04" db="EMBL/GenBank/DDBJ databases">
        <title>Genomic analysis of electroactive and textile dye degrading Bacillus circulans strain: DC10 isolated from constructed wetland-microbial fuel cells treating textile dye wastewaters.</title>
        <authorList>
            <person name="Patel D.U."/>
            <person name="Desai C.R."/>
        </authorList>
    </citation>
    <scope>NUCLEOTIDE SEQUENCE</scope>
    <source>
        <strain evidence="1">DC10</strain>
    </source>
</reference>
<dbReference type="EMBL" id="JAGTPX010000001">
    <property type="protein sequence ID" value="MBR8668033.1"/>
    <property type="molecule type" value="Genomic_DNA"/>
</dbReference>
<dbReference type="AlphaFoldDB" id="A0A941GGC4"/>
<name>A0A941GGC4_NIACI</name>
<sequence length="90" mass="10920">MSEAQAIGQLEKSHFTKKPRNKLRVAMENMEIDWMWSSKEVRIFKELWKKDVPLRKIAFELDKDEFDCIPLALELIYLEQIKPRPTWNIW</sequence>
<comment type="caution">
    <text evidence="1">The sequence shown here is derived from an EMBL/GenBank/DDBJ whole genome shotgun (WGS) entry which is preliminary data.</text>
</comment>
<dbReference type="RefSeq" id="WP_212116684.1">
    <property type="nucleotide sequence ID" value="NZ_JAGTPX020000001.1"/>
</dbReference>
<organism evidence="1">
    <name type="scientific">Niallia circulans</name>
    <name type="common">Bacillus circulans</name>
    <dbReference type="NCBI Taxonomy" id="1397"/>
    <lineage>
        <taxon>Bacteria</taxon>
        <taxon>Bacillati</taxon>
        <taxon>Bacillota</taxon>
        <taxon>Bacilli</taxon>
        <taxon>Bacillales</taxon>
        <taxon>Bacillaceae</taxon>
        <taxon>Niallia</taxon>
    </lineage>
</organism>
<protein>
    <submittedName>
        <fullName evidence="1">Uncharacterized protein</fullName>
    </submittedName>
</protein>
<evidence type="ECO:0000313" key="1">
    <source>
        <dbReference type="EMBL" id="MBR8668033.1"/>
    </source>
</evidence>
<proteinExistence type="predicted"/>